<gene>
    <name evidence="1" type="ORF">RFULGI_LOCUS9829</name>
</gene>
<proteinExistence type="predicted"/>
<protein>
    <submittedName>
        <fullName evidence="1">18090_t:CDS:1</fullName>
    </submittedName>
</protein>
<evidence type="ECO:0000313" key="1">
    <source>
        <dbReference type="EMBL" id="CAG8687249.1"/>
    </source>
</evidence>
<dbReference type="Proteomes" id="UP000789396">
    <property type="component" value="Unassembled WGS sequence"/>
</dbReference>
<dbReference type="OrthoDB" id="660555at2759"/>
<dbReference type="EMBL" id="CAJVPZ010018357">
    <property type="protein sequence ID" value="CAG8687249.1"/>
    <property type="molecule type" value="Genomic_DNA"/>
</dbReference>
<accession>A0A9N9HJI2</accession>
<sequence>MSAKQFTQKAHESDALDGFLLVRPVWVDDETVKACKGSLCQQMLIDDIALDAILKLADFQLGTLYDDDSPEDDSLPSYEEIRLRVELAR</sequence>
<feature type="non-terminal residue" evidence="1">
    <location>
        <position position="1"/>
    </location>
</feature>
<name>A0A9N9HJI2_9GLOM</name>
<evidence type="ECO:0000313" key="2">
    <source>
        <dbReference type="Proteomes" id="UP000789396"/>
    </source>
</evidence>
<dbReference type="AlphaFoldDB" id="A0A9N9HJI2"/>
<keyword evidence="2" id="KW-1185">Reference proteome</keyword>
<comment type="caution">
    <text evidence="1">The sequence shown here is derived from an EMBL/GenBank/DDBJ whole genome shotgun (WGS) entry which is preliminary data.</text>
</comment>
<organism evidence="1 2">
    <name type="scientific">Racocetra fulgida</name>
    <dbReference type="NCBI Taxonomy" id="60492"/>
    <lineage>
        <taxon>Eukaryota</taxon>
        <taxon>Fungi</taxon>
        <taxon>Fungi incertae sedis</taxon>
        <taxon>Mucoromycota</taxon>
        <taxon>Glomeromycotina</taxon>
        <taxon>Glomeromycetes</taxon>
        <taxon>Diversisporales</taxon>
        <taxon>Gigasporaceae</taxon>
        <taxon>Racocetra</taxon>
    </lineage>
</organism>
<reference evidence="1" key="1">
    <citation type="submission" date="2021-06" db="EMBL/GenBank/DDBJ databases">
        <authorList>
            <person name="Kallberg Y."/>
            <person name="Tangrot J."/>
            <person name="Rosling A."/>
        </authorList>
    </citation>
    <scope>NUCLEOTIDE SEQUENCE</scope>
    <source>
        <strain evidence="1">IN212</strain>
    </source>
</reference>